<proteinExistence type="predicted"/>
<evidence type="ECO:0000313" key="1">
    <source>
        <dbReference type="EMBL" id="GAF76771.1"/>
    </source>
</evidence>
<comment type="caution">
    <text evidence="1">The sequence shown here is derived from an EMBL/GenBank/DDBJ whole genome shotgun (WGS) entry which is preliminary data.</text>
</comment>
<feature type="non-terminal residue" evidence="1">
    <location>
        <position position="42"/>
    </location>
</feature>
<accession>X0SNP4</accession>
<sequence>MNDFNILGEDLFGDPVRPKAESITNKRFIFPPFTILDAKQGE</sequence>
<gene>
    <name evidence="1" type="ORF">S01H1_08479</name>
</gene>
<reference evidence="1" key="1">
    <citation type="journal article" date="2014" name="Front. Microbiol.">
        <title>High frequency of phylogenetically diverse reductive dehalogenase-homologous genes in deep subseafloor sedimentary metagenomes.</title>
        <authorList>
            <person name="Kawai M."/>
            <person name="Futagami T."/>
            <person name="Toyoda A."/>
            <person name="Takaki Y."/>
            <person name="Nishi S."/>
            <person name="Hori S."/>
            <person name="Arai W."/>
            <person name="Tsubouchi T."/>
            <person name="Morono Y."/>
            <person name="Uchiyama I."/>
            <person name="Ito T."/>
            <person name="Fujiyama A."/>
            <person name="Inagaki F."/>
            <person name="Takami H."/>
        </authorList>
    </citation>
    <scope>NUCLEOTIDE SEQUENCE</scope>
    <source>
        <strain evidence="1">Expedition CK06-06</strain>
    </source>
</reference>
<protein>
    <submittedName>
        <fullName evidence="1">Uncharacterized protein</fullName>
    </submittedName>
</protein>
<dbReference type="EMBL" id="BARS01004348">
    <property type="protein sequence ID" value="GAF76771.1"/>
    <property type="molecule type" value="Genomic_DNA"/>
</dbReference>
<dbReference type="AlphaFoldDB" id="X0SNP4"/>
<organism evidence="1">
    <name type="scientific">marine sediment metagenome</name>
    <dbReference type="NCBI Taxonomy" id="412755"/>
    <lineage>
        <taxon>unclassified sequences</taxon>
        <taxon>metagenomes</taxon>
        <taxon>ecological metagenomes</taxon>
    </lineage>
</organism>
<name>X0SNP4_9ZZZZ</name>